<dbReference type="InterPro" id="IPR033753">
    <property type="entry name" value="GCV_H/Fam206"/>
</dbReference>
<feature type="domain" description="Lipoyl-binding" evidence="5">
    <location>
        <begin position="22"/>
        <end position="104"/>
    </location>
</feature>
<evidence type="ECO:0000256" key="3">
    <source>
        <dbReference type="HAMAP-Rule" id="MF_00272"/>
    </source>
</evidence>
<evidence type="ECO:0000313" key="6">
    <source>
        <dbReference type="EMBL" id="NNU27228.1"/>
    </source>
</evidence>
<gene>
    <name evidence="3 6" type="primary">gcvH</name>
    <name evidence="6" type="ORF">HLI28_06695</name>
</gene>
<dbReference type="InterPro" id="IPR002930">
    <property type="entry name" value="GCV_H"/>
</dbReference>
<comment type="function">
    <text evidence="3">The glycine cleavage system catalyzes the degradation of glycine. The H protein shuttles the methylamine group of glycine from the P protein to the T protein.</text>
</comment>
<dbReference type="SUPFAM" id="SSF51230">
    <property type="entry name" value="Single hybrid motif"/>
    <property type="match status" value="1"/>
</dbReference>
<comment type="cofactor">
    <cofactor evidence="3">
        <name>(R)-lipoate</name>
        <dbReference type="ChEBI" id="CHEBI:83088"/>
    </cofactor>
    <text evidence="3">Binds 1 lipoyl cofactor covalently.</text>
</comment>
<dbReference type="EMBL" id="JABFAJ010000011">
    <property type="protein sequence ID" value="NNU27228.1"/>
    <property type="molecule type" value="Genomic_DNA"/>
</dbReference>
<name>A0A849K202_9MICO</name>
<sequence>MADYPSNLRYSVEHEWIDDGTPATVGVTSYAVEALGDVVYLELPEVGAEIEAGSVVGEIESTKSVSELYTPVSGKVVEVNETAVDDPALVNTEPFGAGWLFKIEVSGEGQLLSAEEYAQHAG</sequence>
<dbReference type="PANTHER" id="PTHR11715:SF3">
    <property type="entry name" value="GLYCINE CLEAVAGE SYSTEM H PROTEIN-RELATED"/>
    <property type="match status" value="1"/>
</dbReference>
<evidence type="ECO:0000256" key="2">
    <source>
        <dbReference type="ARBA" id="ARBA00022823"/>
    </source>
</evidence>
<dbReference type="InterPro" id="IPR000089">
    <property type="entry name" value="Biotin_lipoyl"/>
</dbReference>
<organism evidence="6 7">
    <name type="scientific">Isoptericola sediminis</name>
    <dbReference type="NCBI Taxonomy" id="2733572"/>
    <lineage>
        <taxon>Bacteria</taxon>
        <taxon>Bacillati</taxon>
        <taxon>Actinomycetota</taxon>
        <taxon>Actinomycetes</taxon>
        <taxon>Micrococcales</taxon>
        <taxon>Promicromonosporaceae</taxon>
        <taxon>Isoptericola</taxon>
    </lineage>
</organism>
<dbReference type="GO" id="GO:0009249">
    <property type="term" value="P:protein lipoylation"/>
    <property type="evidence" value="ECO:0007669"/>
    <property type="project" value="TreeGrafter"/>
</dbReference>
<reference evidence="6 7" key="1">
    <citation type="submission" date="2020-05" db="EMBL/GenBank/DDBJ databases">
        <title>Genome sequence of Isoptericola sp. JC619 isolated from Chilika lagoon, India.</title>
        <authorList>
            <person name="Kumar D."/>
            <person name="Appam K."/>
            <person name="Gandham S."/>
            <person name="Uppada J."/>
            <person name="Sasikala C."/>
            <person name="Venkata Ramana C."/>
        </authorList>
    </citation>
    <scope>NUCLEOTIDE SEQUENCE [LARGE SCALE GENOMIC DNA]</scope>
    <source>
        <strain evidence="6 7">JC619</strain>
    </source>
</reference>
<evidence type="ECO:0000313" key="7">
    <source>
        <dbReference type="Proteomes" id="UP000557204"/>
    </source>
</evidence>
<dbReference type="PROSITE" id="PS00189">
    <property type="entry name" value="LIPOYL"/>
    <property type="match status" value="1"/>
</dbReference>
<dbReference type="CDD" id="cd06848">
    <property type="entry name" value="GCS_H"/>
    <property type="match status" value="1"/>
</dbReference>
<dbReference type="InterPro" id="IPR011053">
    <property type="entry name" value="Single_hybrid_motif"/>
</dbReference>
<dbReference type="InterPro" id="IPR017453">
    <property type="entry name" value="GCV_H_sub"/>
</dbReference>
<proteinExistence type="inferred from homology"/>
<evidence type="ECO:0000256" key="4">
    <source>
        <dbReference type="PIRSR" id="PIRSR617453-50"/>
    </source>
</evidence>
<dbReference type="HAMAP" id="MF_00272">
    <property type="entry name" value="GcvH"/>
    <property type="match status" value="1"/>
</dbReference>
<evidence type="ECO:0000256" key="1">
    <source>
        <dbReference type="ARBA" id="ARBA00009249"/>
    </source>
</evidence>
<dbReference type="RefSeq" id="WP_171246722.1">
    <property type="nucleotide sequence ID" value="NZ_JABFAJ010000011.1"/>
</dbReference>
<dbReference type="NCBIfam" id="NF002270">
    <property type="entry name" value="PRK01202.1"/>
    <property type="match status" value="1"/>
</dbReference>
<dbReference type="GO" id="GO:0005960">
    <property type="term" value="C:glycine cleavage complex"/>
    <property type="evidence" value="ECO:0007669"/>
    <property type="project" value="InterPro"/>
</dbReference>
<feature type="modified residue" description="N6-lipoyllysine" evidence="3 4">
    <location>
        <position position="63"/>
    </location>
</feature>
<dbReference type="PANTHER" id="PTHR11715">
    <property type="entry name" value="GLYCINE CLEAVAGE SYSTEM H PROTEIN"/>
    <property type="match status" value="1"/>
</dbReference>
<evidence type="ECO:0000259" key="5">
    <source>
        <dbReference type="PROSITE" id="PS50968"/>
    </source>
</evidence>
<dbReference type="Gene3D" id="2.40.50.100">
    <property type="match status" value="1"/>
</dbReference>
<comment type="caution">
    <text evidence="6">The sequence shown here is derived from an EMBL/GenBank/DDBJ whole genome shotgun (WGS) entry which is preliminary data.</text>
</comment>
<dbReference type="AlphaFoldDB" id="A0A849K202"/>
<comment type="subunit">
    <text evidence="3">The glycine cleavage system is composed of four proteins: P, T, L and H.</text>
</comment>
<keyword evidence="2 3" id="KW-0450">Lipoyl</keyword>
<dbReference type="GO" id="GO:0005829">
    <property type="term" value="C:cytosol"/>
    <property type="evidence" value="ECO:0007669"/>
    <property type="project" value="TreeGrafter"/>
</dbReference>
<protein>
    <recommendedName>
        <fullName evidence="3">Glycine cleavage system H protein</fullName>
    </recommendedName>
</protein>
<accession>A0A849K202</accession>
<dbReference type="PROSITE" id="PS50968">
    <property type="entry name" value="BIOTINYL_LIPOYL"/>
    <property type="match status" value="1"/>
</dbReference>
<dbReference type="InterPro" id="IPR003016">
    <property type="entry name" value="2-oxoA_DH_lipoyl-BS"/>
</dbReference>
<dbReference type="Pfam" id="PF01597">
    <property type="entry name" value="GCV_H"/>
    <property type="match status" value="1"/>
</dbReference>
<comment type="similarity">
    <text evidence="1 3">Belongs to the GcvH family.</text>
</comment>
<dbReference type="NCBIfam" id="TIGR00527">
    <property type="entry name" value="gcvH"/>
    <property type="match status" value="1"/>
</dbReference>
<dbReference type="GO" id="GO:0019464">
    <property type="term" value="P:glycine decarboxylation via glycine cleavage system"/>
    <property type="evidence" value="ECO:0007669"/>
    <property type="project" value="UniProtKB-UniRule"/>
</dbReference>
<dbReference type="Proteomes" id="UP000557204">
    <property type="component" value="Unassembled WGS sequence"/>
</dbReference>
<keyword evidence="7" id="KW-1185">Reference proteome</keyword>